<dbReference type="InterPro" id="IPR017452">
    <property type="entry name" value="GPCR_Rhodpsn_7TM"/>
</dbReference>
<protein>
    <submittedName>
        <fullName evidence="12">O14CZ protein</fullName>
    </submittedName>
</protein>
<keyword evidence="3 10" id="KW-0812">Transmembrane</keyword>
<evidence type="ECO:0000256" key="7">
    <source>
        <dbReference type="ARBA" id="ARBA00023136"/>
    </source>
</evidence>
<feature type="non-terminal residue" evidence="12">
    <location>
        <position position="117"/>
    </location>
</feature>
<dbReference type="Pfam" id="PF13853">
    <property type="entry name" value="7tm_4"/>
    <property type="match status" value="1"/>
</dbReference>
<keyword evidence="7 10" id="KW-0472">Membrane</keyword>
<keyword evidence="2" id="KW-1003">Cell membrane</keyword>
<proteinExistence type="predicted"/>
<gene>
    <name evidence="12" type="primary">Or14c36</name>
    <name evidence="12" type="ORF">ZAPATR_R09987</name>
</gene>
<keyword evidence="9" id="KW-0807">Transducer</keyword>
<comment type="subcellular location">
    <subcellularLocation>
        <location evidence="1">Cell membrane</location>
        <topology evidence="1">Multi-pass membrane protein</topology>
    </subcellularLocation>
</comment>
<dbReference type="PROSITE" id="PS50262">
    <property type="entry name" value="G_PROTEIN_RECEP_F1_2"/>
    <property type="match status" value="1"/>
</dbReference>
<evidence type="ECO:0000256" key="4">
    <source>
        <dbReference type="ARBA" id="ARBA00022725"/>
    </source>
</evidence>
<dbReference type="GO" id="GO:0005886">
    <property type="term" value="C:plasma membrane"/>
    <property type="evidence" value="ECO:0007669"/>
    <property type="project" value="UniProtKB-SubCell"/>
</dbReference>
<evidence type="ECO:0000256" key="1">
    <source>
        <dbReference type="ARBA" id="ARBA00004651"/>
    </source>
</evidence>
<keyword evidence="6" id="KW-0297">G-protein coupled receptor</keyword>
<keyword evidence="4" id="KW-0552">Olfaction</keyword>
<dbReference type="InterPro" id="IPR050516">
    <property type="entry name" value="Olfactory_GPCR"/>
</dbReference>
<dbReference type="AlphaFoldDB" id="A0A7L3FAC7"/>
<keyword evidence="13" id="KW-1185">Reference proteome</keyword>
<comment type="caution">
    <text evidence="12">The sequence shown here is derived from an EMBL/GenBank/DDBJ whole genome shotgun (WGS) entry which is preliminary data.</text>
</comment>
<feature type="domain" description="G-protein coupled receptors family 1 profile" evidence="11">
    <location>
        <begin position="1"/>
        <end position="117"/>
    </location>
</feature>
<evidence type="ECO:0000259" key="11">
    <source>
        <dbReference type="PROSITE" id="PS50262"/>
    </source>
</evidence>
<feature type="transmembrane region" description="Helical" evidence="10">
    <location>
        <begin position="75"/>
        <end position="101"/>
    </location>
</feature>
<dbReference type="GO" id="GO:0004930">
    <property type="term" value="F:G protein-coupled receptor activity"/>
    <property type="evidence" value="ECO:0007669"/>
    <property type="project" value="UniProtKB-KW"/>
</dbReference>
<keyword evidence="5 10" id="KW-1133">Transmembrane helix</keyword>
<dbReference type="Gene3D" id="1.20.1070.10">
    <property type="entry name" value="Rhodopsin 7-helix transmembrane proteins"/>
    <property type="match status" value="1"/>
</dbReference>
<evidence type="ECO:0000313" key="12">
    <source>
        <dbReference type="EMBL" id="NXT77191.1"/>
    </source>
</evidence>
<evidence type="ECO:0000256" key="8">
    <source>
        <dbReference type="ARBA" id="ARBA00023170"/>
    </source>
</evidence>
<evidence type="ECO:0000256" key="6">
    <source>
        <dbReference type="ARBA" id="ARBA00023040"/>
    </source>
</evidence>
<dbReference type="EMBL" id="VZTU01010801">
    <property type="protein sequence ID" value="NXT77191.1"/>
    <property type="molecule type" value="Genomic_DNA"/>
</dbReference>
<dbReference type="GO" id="GO:0004984">
    <property type="term" value="F:olfactory receptor activity"/>
    <property type="evidence" value="ECO:0007669"/>
    <property type="project" value="InterPro"/>
</dbReference>
<name>A0A7L3FAC7_9GRUI</name>
<dbReference type="Proteomes" id="UP000557426">
    <property type="component" value="Unassembled WGS sequence"/>
</dbReference>
<dbReference type="PANTHER" id="PTHR26452">
    <property type="entry name" value="OLFACTORY RECEPTOR"/>
    <property type="match status" value="1"/>
</dbReference>
<sequence>VALCQPRHYGTFLGSRACARMAAAAWGSAFLNAGLHTANTFSLPFCQGNALDQFFCKVPQILKLSCSYSDYLQEIGVLVLCGIWGFVFIVVSSVQIFRVVLRIPSEQRRPKAFSTYL</sequence>
<organism evidence="12 13">
    <name type="scientific">Zapornia atra</name>
    <name type="common">Henderson crake</name>
    <dbReference type="NCBI Taxonomy" id="2585822"/>
    <lineage>
        <taxon>Eukaryota</taxon>
        <taxon>Metazoa</taxon>
        <taxon>Chordata</taxon>
        <taxon>Craniata</taxon>
        <taxon>Vertebrata</taxon>
        <taxon>Euteleostomi</taxon>
        <taxon>Archelosauria</taxon>
        <taxon>Archosauria</taxon>
        <taxon>Dinosauria</taxon>
        <taxon>Saurischia</taxon>
        <taxon>Theropoda</taxon>
        <taxon>Coelurosauria</taxon>
        <taxon>Aves</taxon>
        <taxon>Neognathae</taxon>
        <taxon>Neoaves</taxon>
        <taxon>Gruiformes</taxon>
        <taxon>Rallidae</taxon>
        <taxon>Zapornia</taxon>
    </lineage>
</organism>
<dbReference type="InterPro" id="IPR000725">
    <property type="entry name" value="Olfact_rcpt"/>
</dbReference>
<evidence type="ECO:0000256" key="9">
    <source>
        <dbReference type="ARBA" id="ARBA00023224"/>
    </source>
</evidence>
<accession>A0A7L3FAC7</accession>
<evidence type="ECO:0000313" key="13">
    <source>
        <dbReference type="Proteomes" id="UP000557426"/>
    </source>
</evidence>
<evidence type="ECO:0000256" key="3">
    <source>
        <dbReference type="ARBA" id="ARBA00022692"/>
    </source>
</evidence>
<feature type="non-terminal residue" evidence="12">
    <location>
        <position position="1"/>
    </location>
</feature>
<evidence type="ECO:0000256" key="5">
    <source>
        <dbReference type="ARBA" id="ARBA00022989"/>
    </source>
</evidence>
<keyword evidence="8" id="KW-0675">Receptor</keyword>
<evidence type="ECO:0000256" key="2">
    <source>
        <dbReference type="ARBA" id="ARBA00022475"/>
    </source>
</evidence>
<evidence type="ECO:0000256" key="10">
    <source>
        <dbReference type="SAM" id="Phobius"/>
    </source>
</evidence>
<dbReference type="SUPFAM" id="SSF81321">
    <property type="entry name" value="Family A G protein-coupled receptor-like"/>
    <property type="match status" value="1"/>
</dbReference>
<reference evidence="12 13" key="1">
    <citation type="submission" date="2019-09" db="EMBL/GenBank/DDBJ databases">
        <title>Bird 10,000 Genomes (B10K) Project - Family phase.</title>
        <authorList>
            <person name="Zhang G."/>
        </authorList>
    </citation>
    <scope>NUCLEOTIDE SEQUENCE [LARGE SCALE GENOMIC DNA]</scope>
    <source>
        <strain evidence="12">B10K-DU-011-47</strain>
        <tissue evidence="12">Mixed tissue sample</tissue>
    </source>
</reference>
<keyword evidence="4" id="KW-0716">Sensory transduction</keyword>